<dbReference type="PANTHER" id="PTHR13140:SF706">
    <property type="entry name" value="DILUTE CLASS UNCONVENTIONAL MYOSIN, ISOFORM C"/>
    <property type="match status" value="1"/>
</dbReference>
<dbReference type="SMART" id="SM00233">
    <property type="entry name" value="PH"/>
    <property type="match status" value="2"/>
</dbReference>
<dbReference type="InterPro" id="IPR027417">
    <property type="entry name" value="P-loop_NTPase"/>
</dbReference>
<feature type="domain" description="PH" evidence="8">
    <location>
        <begin position="996"/>
        <end position="1120"/>
    </location>
</feature>
<dbReference type="EMBL" id="HBIB01026983">
    <property type="protein sequence ID" value="CAE0255249.1"/>
    <property type="molecule type" value="Transcribed_RNA"/>
</dbReference>
<feature type="domain" description="Myosin motor" evidence="10">
    <location>
        <begin position="20"/>
        <end position="734"/>
    </location>
</feature>
<dbReference type="GO" id="GO:0000146">
    <property type="term" value="F:microfilament motor activity"/>
    <property type="evidence" value="ECO:0007669"/>
    <property type="project" value="TreeGrafter"/>
</dbReference>
<dbReference type="Gene3D" id="1.20.5.4820">
    <property type="match status" value="1"/>
</dbReference>
<evidence type="ECO:0000313" key="11">
    <source>
        <dbReference type="EMBL" id="CAE0255249.1"/>
    </source>
</evidence>
<organism evidence="11">
    <name type="scientific">Palpitomonas bilix</name>
    <dbReference type="NCBI Taxonomy" id="652834"/>
    <lineage>
        <taxon>Eukaryota</taxon>
        <taxon>Eukaryota incertae sedis</taxon>
    </lineage>
</organism>
<evidence type="ECO:0000259" key="9">
    <source>
        <dbReference type="PROSITE" id="PS50057"/>
    </source>
</evidence>
<comment type="similarity">
    <text evidence="6">Belongs to the TRAFAC class myosin-kinesin ATPase superfamily. Myosin family.</text>
</comment>
<evidence type="ECO:0000256" key="3">
    <source>
        <dbReference type="ARBA" id="ARBA00023123"/>
    </source>
</evidence>
<dbReference type="InterPro" id="IPR000299">
    <property type="entry name" value="FERM_domain"/>
</dbReference>
<evidence type="ECO:0000256" key="7">
    <source>
        <dbReference type="SAM" id="MobiDB-lite"/>
    </source>
</evidence>
<dbReference type="Gene3D" id="2.30.29.30">
    <property type="entry name" value="Pleckstrin-homology domain (PH domain)/Phosphotyrosine-binding domain (PTB)"/>
    <property type="match status" value="3"/>
</dbReference>
<dbReference type="PROSITE" id="PS50003">
    <property type="entry name" value="PH_DOMAIN"/>
    <property type="match status" value="2"/>
</dbReference>
<feature type="binding site" evidence="6">
    <location>
        <begin position="113"/>
        <end position="120"/>
    </location>
    <ligand>
        <name>ATP</name>
        <dbReference type="ChEBI" id="CHEBI:30616"/>
    </ligand>
</feature>
<dbReference type="SMART" id="SM00242">
    <property type="entry name" value="MYSc"/>
    <property type="match status" value="1"/>
</dbReference>
<evidence type="ECO:0000256" key="6">
    <source>
        <dbReference type="PROSITE-ProRule" id="PRU00782"/>
    </source>
</evidence>
<dbReference type="PROSITE" id="PS50057">
    <property type="entry name" value="FERM_3"/>
    <property type="match status" value="1"/>
</dbReference>
<dbReference type="GO" id="GO:0005737">
    <property type="term" value="C:cytoplasm"/>
    <property type="evidence" value="ECO:0007669"/>
    <property type="project" value="TreeGrafter"/>
</dbReference>
<dbReference type="GO" id="GO:0016459">
    <property type="term" value="C:myosin complex"/>
    <property type="evidence" value="ECO:0007669"/>
    <property type="project" value="UniProtKB-KW"/>
</dbReference>
<accession>A0A7S3DF43</accession>
<dbReference type="InterPro" id="IPR036961">
    <property type="entry name" value="Kinesin_motor_dom_sf"/>
</dbReference>
<dbReference type="CDD" id="cd14473">
    <property type="entry name" value="FERM_B-lobe"/>
    <property type="match status" value="1"/>
</dbReference>
<dbReference type="SUPFAM" id="SSF52540">
    <property type="entry name" value="P-loop containing nucleoside triphosphate hydrolases"/>
    <property type="match status" value="1"/>
</dbReference>
<dbReference type="InterPro" id="IPR001609">
    <property type="entry name" value="Myosin_head_motor_dom-like"/>
</dbReference>
<evidence type="ECO:0000256" key="2">
    <source>
        <dbReference type="ARBA" id="ARBA00022840"/>
    </source>
</evidence>
<feature type="compositionally biased region" description="Basic residues" evidence="7">
    <location>
        <begin position="567"/>
        <end position="579"/>
    </location>
</feature>
<gene>
    <name evidence="11" type="ORF">PBIL07802_LOCUS17501</name>
</gene>
<dbReference type="Gene3D" id="1.10.10.820">
    <property type="match status" value="1"/>
</dbReference>
<dbReference type="InterPro" id="IPR002404">
    <property type="entry name" value="IRS_PTB"/>
</dbReference>
<evidence type="ECO:0000256" key="4">
    <source>
        <dbReference type="ARBA" id="ARBA00023175"/>
    </source>
</evidence>
<feature type="region of interest" description="Actin-binding" evidence="6">
    <location>
        <begin position="588"/>
        <end position="610"/>
    </location>
</feature>
<dbReference type="Gene3D" id="1.20.120.720">
    <property type="entry name" value="Myosin VI head, motor domain, U50 subdomain"/>
    <property type="match status" value="1"/>
</dbReference>
<feature type="domain" description="FERM" evidence="9">
    <location>
        <begin position="1132"/>
        <end position="1454"/>
    </location>
</feature>
<dbReference type="Pfam" id="PF00169">
    <property type="entry name" value="PH"/>
    <property type="match status" value="2"/>
</dbReference>
<evidence type="ECO:0000256" key="1">
    <source>
        <dbReference type="ARBA" id="ARBA00022741"/>
    </source>
</evidence>
<dbReference type="PRINTS" id="PR00193">
    <property type="entry name" value="MYOSINHEAVY"/>
</dbReference>
<dbReference type="CDD" id="cd00124">
    <property type="entry name" value="MYSc"/>
    <property type="match status" value="1"/>
</dbReference>
<dbReference type="Pfam" id="PF00063">
    <property type="entry name" value="Myosin_head"/>
    <property type="match status" value="1"/>
</dbReference>
<dbReference type="Pfam" id="PF02174">
    <property type="entry name" value="IRS"/>
    <property type="match status" value="1"/>
</dbReference>
<feature type="domain" description="PH" evidence="8">
    <location>
        <begin position="847"/>
        <end position="967"/>
    </location>
</feature>
<dbReference type="Gene3D" id="3.40.850.10">
    <property type="entry name" value="Kinesin motor domain"/>
    <property type="match status" value="1"/>
</dbReference>
<dbReference type="GO" id="GO:0005524">
    <property type="term" value="F:ATP binding"/>
    <property type="evidence" value="ECO:0007669"/>
    <property type="project" value="UniProtKB-UniRule"/>
</dbReference>
<dbReference type="GO" id="GO:0051015">
    <property type="term" value="F:actin filament binding"/>
    <property type="evidence" value="ECO:0007669"/>
    <property type="project" value="TreeGrafter"/>
</dbReference>
<dbReference type="CDD" id="cd00821">
    <property type="entry name" value="PH"/>
    <property type="match status" value="1"/>
</dbReference>
<dbReference type="PANTHER" id="PTHR13140">
    <property type="entry name" value="MYOSIN"/>
    <property type="match status" value="1"/>
</dbReference>
<keyword evidence="5 6" id="KW-0009">Actin-binding</keyword>
<dbReference type="PROSITE" id="PS51456">
    <property type="entry name" value="MYOSIN_MOTOR"/>
    <property type="match status" value="1"/>
</dbReference>
<dbReference type="FunFam" id="1.10.10.820:FF:000001">
    <property type="entry name" value="Myosin heavy chain"/>
    <property type="match status" value="1"/>
</dbReference>
<dbReference type="GO" id="GO:0016020">
    <property type="term" value="C:membrane"/>
    <property type="evidence" value="ECO:0007669"/>
    <property type="project" value="TreeGrafter"/>
</dbReference>
<keyword evidence="4 6" id="KW-0505">Motor protein</keyword>
<dbReference type="InterPro" id="IPR001849">
    <property type="entry name" value="PH_domain"/>
</dbReference>
<feature type="region of interest" description="Disordered" evidence="7">
    <location>
        <begin position="549"/>
        <end position="579"/>
    </location>
</feature>
<keyword evidence="1 6" id="KW-0547">Nucleotide-binding</keyword>
<evidence type="ECO:0000256" key="5">
    <source>
        <dbReference type="ARBA" id="ARBA00023203"/>
    </source>
</evidence>
<dbReference type="SUPFAM" id="SSF50729">
    <property type="entry name" value="PH domain-like"/>
    <property type="match status" value="2"/>
</dbReference>
<dbReference type="GO" id="GO:0007015">
    <property type="term" value="P:actin filament organization"/>
    <property type="evidence" value="ECO:0007669"/>
    <property type="project" value="TreeGrafter"/>
</dbReference>
<keyword evidence="3 6" id="KW-0518">Myosin</keyword>
<dbReference type="InterPro" id="IPR019748">
    <property type="entry name" value="FERM_central"/>
</dbReference>
<protein>
    <submittedName>
        <fullName evidence="11">Uncharacterized protein</fullName>
    </submittedName>
</protein>
<feature type="compositionally biased region" description="Basic and acidic residues" evidence="7">
    <location>
        <begin position="549"/>
        <end position="560"/>
    </location>
</feature>
<reference evidence="11" key="1">
    <citation type="submission" date="2021-01" db="EMBL/GenBank/DDBJ databases">
        <authorList>
            <person name="Corre E."/>
            <person name="Pelletier E."/>
            <person name="Niang G."/>
            <person name="Scheremetjew M."/>
            <person name="Finn R."/>
            <person name="Kale V."/>
            <person name="Holt S."/>
            <person name="Cochrane G."/>
            <person name="Meng A."/>
            <person name="Brown T."/>
            <person name="Cohen L."/>
        </authorList>
    </citation>
    <scope>NUCLEOTIDE SEQUENCE</scope>
    <source>
        <strain evidence="11">NIES-2562</strain>
    </source>
</reference>
<dbReference type="InterPro" id="IPR011993">
    <property type="entry name" value="PH-like_dom_sf"/>
</dbReference>
<dbReference type="Gene3D" id="3.10.20.90">
    <property type="entry name" value="Phosphatidylinositol 3-kinase Catalytic Subunit, Chain A, domain 1"/>
    <property type="match status" value="1"/>
</dbReference>
<evidence type="ECO:0000259" key="10">
    <source>
        <dbReference type="PROSITE" id="PS51456"/>
    </source>
</evidence>
<sequence>MAMGGGMFDFTDFSKRNKEQGLSDLISIKELTHKSILDNLKKRMMADLVYTYVGDVLISVNPFKQTGIYNADLKKMYVGKALGRMPPHAYAIADASYRRMLRTEHSQSVLISGESGAGKTETTKVILSYLADISNMNAKNTKGTGDVAKRLMDTNPVLESFGNAKTLRNNNSSRFGKHFDIQFDDSGAILGAYTATYLLEKVRVTAPMKDERTYHILYQLCNAPVPLREELGIDSTSDFDLLTQSGCERIRGMNDKEEFQQTKAAMQSIGVRRDQQMTAWRMLAAVLHMGNVKFGENPKGGSVIYNQDVIVRAGDLLMVPPELLKEAVLTRTLGGGRISTYKVPLEPKQASSARDSLCKHLYGILFDWLVKCMNEYISMPSSHANIGVLDIFGFESFQSNSFEQLCINYCNESLHNLFIEHVFKLEQQVYMEEDISWNFVDYEDNQACLDLIEKRPTCLFAIMDEQCTSGVGSDAGMIQQLHSAFAGRKPNKYYEKPKKQDDKNFVVVHFAGPVTYTGTGFLDKNKDELNQDIIVLFAVHTTDKTLREMQKDDDERKAQVEEAAPTAKKRGGQKKSKKTIGKQFMESLQALMTKLKATEHHYIRCIKPNPEKKPHLIDEPTALAQLKCSGVLETCEIRKAGLNVRQPLGSFLHYYKPCHPRPREVLTGENRSSCQQLLDTLTWPTDAELPTEYKGRFTEKEGALVLGKDDFRVGKTLVFLREYSVLDNLDAIRETKILEFVLRLQSWFRGNPLLRWYRRVRQFIINMQKDFRSRRILRAFRELRYACITIQRIVRSRRAHQALLDMMKSEEWDTMEKAEKRNMLKKFLNPHEGLGESEEEDKKPEFQIQREGWVRKKNRTGLRGWADRYCRVSQGVLIYFMDEGGTDFKNSFELKDCEVEGEEPSASGEEYTFSVNIVHKDESESHIKRAFSLNEMKRRFFARTGYKFSCIHRGGASWISTLRDAIKEAKVIHQWELDKAKEEQRKEGKLAYNDVEVLKKGWLMKRKAGTGWKKRYFVLRSDGTLSYYLDMSMEVCRASVDLHYYAIDEVREGPDDALLDLNGEERGSMDVGAFESKGRFYHVEMGKKIELTSGRNQYILASPNSKDINSWIETLNHQIELFYTTTKLFSAQRTRVHIPDGTWATVNIQPALSAADAVKMVCTKFKVNNWREFGIVETWSTPAIEGFYSSYLLDDEETLNSRLKTWEREARRLHGFASNIPDQAFTFRLRKISTLKRPSDADYNEQHLEFHQAREEFIASQDDYDDSTKAELGALMLYKELNGKPVTDKMLITMIELYYPFPQDFHYRKGFVQSQMKSKASKLVLKQYEDLKGKCHSQEEARMRFLDQMAKIGQYGKGLFNVEMFVSARMLKKVVLAVSREGVKVLLAPLGKEVLHDYGWDRLVTWAGSEDVLILNVLAGNQLLHRDKVKFLTKQGKKIADLLTGYTKVLQQEGYKIE</sequence>
<dbReference type="Gene3D" id="1.20.58.530">
    <property type="match status" value="1"/>
</dbReference>
<name>A0A7S3DF43_9EUKA</name>
<evidence type="ECO:0000259" key="8">
    <source>
        <dbReference type="PROSITE" id="PS50003"/>
    </source>
</evidence>
<keyword evidence="2 6" id="KW-0067">ATP-binding</keyword>
<proteinExistence type="inferred from homology"/>